<proteinExistence type="predicted"/>
<dbReference type="Pfam" id="PF14253">
    <property type="entry name" value="AbiH"/>
    <property type="match status" value="1"/>
</dbReference>
<name>A0A7W1YFF6_9LIST</name>
<evidence type="ECO:0008006" key="3">
    <source>
        <dbReference type="Google" id="ProtNLM"/>
    </source>
</evidence>
<dbReference type="EMBL" id="JABJVM010000003">
    <property type="protein sequence ID" value="MBA3925576.1"/>
    <property type="molecule type" value="Genomic_DNA"/>
</dbReference>
<comment type="caution">
    <text evidence="1">The sequence shown here is derived from an EMBL/GenBank/DDBJ whole genome shotgun (WGS) entry which is preliminary data.</text>
</comment>
<reference evidence="1 2" key="2">
    <citation type="submission" date="2020-08" db="EMBL/GenBank/DDBJ databases">
        <title>Listeria ohnekaius sp. nov. and Listeria portnoyii sp. nov. isolated from non-agricultural and natural environments.</title>
        <authorList>
            <person name="Weller D."/>
            <person name="Belias A.M."/>
            <person name="Liao J."/>
            <person name="Guo S."/>
            <person name="Orsi R.H."/>
            <person name="Wiedmann M."/>
        </authorList>
    </citation>
    <scope>NUCLEOTIDE SEQUENCE [LARGE SCALE GENOMIC DNA]</scope>
    <source>
        <strain evidence="1 2">FSL W9-0585</strain>
    </source>
</reference>
<organism evidence="1 2">
    <name type="scientific">Listeria rustica</name>
    <dbReference type="NCBI Taxonomy" id="2713503"/>
    <lineage>
        <taxon>Bacteria</taxon>
        <taxon>Bacillati</taxon>
        <taxon>Bacillota</taxon>
        <taxon>Bacilli</taxon>
        <taxon>Bacillales</taxon>
        <taxon>Listeriaceae</taxon>
        <taxon>Listeria</taxon>
    </lineage>
</organism>
<dbReference type="RefSeq" id="WP_181675798.1">
    <property type="nucleotide sequence ID" value="NZ_JABJVM010000003.1"/>
</dbReference>
<accession>A0A7W1YFF6</accession>
<dbReference type="AlphaFoldDB" id="A0A7W1YFF6"/>
<keyword evidence="2" id="KW-1185">Reference proteome</keyword>
<gene>
    <name evidence="1" type="ORF">HPK16_04395</name>
</gene>
<protein>
    <recommendedName>
        <fullName evidence="3">Bacteriophage abortive infection AbiH</fullName>
    </recommendedName>
</protein>
<evidence type="ECO:0000313" key="1">
    <source>
        <dbReference type="EMBL" id="MBA3925576.1"/>
    </source>
</evidence>
<dbReference type="Proteomes" id="UP000548787">
    <property type="component" value="Unassembled WGS sequence"/>
</dbReference>
<sequence>MSQLIVLGNGFDIQSKLKSRFSDFYKDRVENVLKLNCQEDCYDLDILSNSKLLIRYKGDPNLILRHIEVEEWGDELNQLTFWDLVMIFEEGKGQNINWCNIEALIQRVAEIIINTEEKIDTLDDFFEISEKGRGSLHGNIYYKELHKLIEKSNIKYISKYTIFLSVINSLNGNVYVNKGLDEILITELRKYEQCFKGYLNNEVTSRGATYESAKSFLLEKICEEDNDGMILNFNYTPNSFPHVDFANKFKRVNVHGSLHGDVIFGIDHSNVDANSKLYPFTKTFRKLVMDNNEPLSIVNKDIRYLVFYGHSLGSADYSYFQSIFDYLNIYENEIYLKFYFSNYIGGVSGEKQLKSELASSVQKLIHVYGETMDNKSKGKNMIHKLLIENRIHLALVP</sequence>
<evidence type="ECO:0000313" key="2">
    <source>
        <dbReference type="Proteomes" id="UP000548787"/>
    </source>
</evidence>
<dbReference type="InterPro" id="IPR025935">
    <property type="entry name" value="AbiH"/>
</dbReference>
<reference evidence="1 2" key="1">
    <citation type="submission" date="2020-05" db="EMBL/GenBank/DDBJ databases">
        <authorList>
            <person name="Carlin C.R."/>
        </authorList>
    </citation>
    <scope>NUCLEOTIDE SEQUENCE [LARGE SCALE GENOMIC DNA]</scope>
    <source>
        <strain evidence="1 2">FSL W9-0585</strain>
    </source>
</reference>